<name>A0AAD5YDL5_9APHY</name>
<sequence length="275" mass="30854">MTTDFGSSPEGVTQNPESYCKDLVRSRDYEWFLISHFYPKELQGAFFALRAFYIELSTVQEAISNSMLGKMRMQFWRDAVKDIGNGRPPRHPIALALYDASQKANLAPYHLKRIIDARPSDSRLAIGSSGIDIINISIPPAIHALTVLFAYTISCGFSPGGVTNHLHVAAGTSLSCLESQEEVFRKGGNAHGIDEAVFEFATLANDHLITAREMFKESGGKIPERARPVFLAANPTALYLERLEKANFDAFEPSLQMRTWRLPWRVWQGYYKGTF</sequence>
<proteinExistence type="predicted"/>
<dbReference type="InterPro" id="IPR008949">
    <property type="entry name" value="Isoprenoid_synthase_dom_sf"/>
</dbReference>
<dbReference type="Gene3D" id="1.10.600.10">
    <property type="entry name" value="Farnesyl Diphosphate Synthase"/>
    <property type="match status" value="2"/>
</dbReference>
<dbReference type="SUPFAM" id="SSF48576">
    <property type="entry name" value="Terpenoid synthases"/>
    <property type="match status" value="2"/>
</dbReference>
<accession>A0AAD5YDL5</accession>
<reference evidence="1" key="1">
    <citation type="submission" date="2022-07" db="EMBL/GenBank/DDBJ databases">
        <title>Genome Sequence of Physisporinus lineatus.</title>
        <authorList>
            <person name="Buettner E."/>
        </authorList>
    </citation>
    <scope>NUCLEOTIDE SEQUENCE</scope>
    <source>
        <strain evidence="1">VT162</strain>
    </source>
</reference>
<gene>
    <name evidence="1" type="ORF">NLI96_g5768</name>
</gene>
<dbReference type="EMBL" id="JANAWD010000196">
    <property type="protein sequence ID" value="KAJ3484253.1"/>
    <property type="molecule type" value="Genomic_DNA"/>
</dbReference>
<comment type="caution">
    <text evidence="1">The sequence shown here is derived from an EMBL/GenBank/DDBJ whole genome shotgun (WGS) entry which is preliminary data.</text>
</comment>
<evidence type="ECO:0000313" key="2">
    <source>
        <dbReference type="Proteomes" id="UP001212997"/>
    </source>
</evidence>
<keyword evidence="2" id="KW-1185">Reference proteome</keyword>
<evidence type="ECO:0008006" key="3">
    <source>
        <dbReference type="Google" id="ProtNLM"/>
    </source>
</evidence>
<organism evidence="1 2">
    <name type="scientific">Meripilus lineatus</name>
    <dbReference type="NCBI Taxonomy" id="2056292"/>
    <lineage>
        <taxon>Eukaryota</taxon>
        <taxon>Fungi</taxon>
        <taxon>Dikarya</taxon>
        <taxon>Basidiomycota</taxon>
        <taxon>Agaricomycotina</taxon>
        <taxon>Agaricomycetes</taxon>
        <taxon>Polyporales</taxon>
        <taxon>Meripilaceae</taxon>
        <taxon>Meripilus</taxon>
    </lineage>
</organism>
<dbReference type="AlphaFoldDB" id="A0AAD5YDL5"/>
<dbReference type="Proteomes" id="UP001212997">
    <property type="component" value="Unassembled WGS sequence"/>
</dbReference>
<evidence type="ECO:0000313" key="1">
    <source>
        <dbReference type="EMBL" id="KAJ3484253.1"/>
    </source>
</evidence>
<dbReference type="InterPro" id="IPR002060">
    <property type="entry name" value="Squ/phyt_synthse"/>
</dbReference>
<dbReference type="Pfam" id="PF00494">
    <property type="entry name" value="SQS_PSY"/>
    <property type="match status" value="2"/>
</dbReference>
<protein>
    <recommendedName>
        <fullName evidence="3">Phytoene synthase</fullName>
    </recommendedName>
</protein>